<organism evidence="6 7">
    <name type="scientific">Amycolatopsis camponoti</name>
    <dbReference type="NCBI Taxonomy" id="2606593"/>
    <lineage>
        <taxon>Bacteria</taxon>
        <taxon>Bacillati</taxon>
        <taxon>Actinomycetota</taxon>
        <taxon>Actinomycetes</taxon>
        <taxon>Pseudonocardiales</taxon>
        <taxon>Pseudonocardiaceae</taxon>
        <taxon>Amycolatopsis</taxon>
    </lineage>
</organism>
<dbReference type="Gene3D" id="3.40.50.1820">
    <property type="entry name" value="alpha/beta hydrolase"/>
    <property type="match status" value="2"/>
</dbReference>
<evidence type="ECO:0000256" key="2">
    <source>
        <dbReference type="ARBA" id="ARBA00022963"/>
    </source>
</evidence>
<accession>A0A6I8LFM8</accession>
<feature type="signal peptide" evidence="4">
    <location>
        <begin position="1"/>
        <end position="22"/>
    </location>
</feature>
<reference evidence="6 7" key="1">
    <citation type="submission" date="2019-09" db="EMBL/GenBank/DDBJ databases">
        <authorList>
            <person name="Leyn A S."/>
        </authorList>
    </citation>
    <scope>NUCLEOTIDE SEQUENCE [LARGE SCALE GENOMIC DNA]</scope>
    <source>
        <strain evidence="6">AA231_1</strain>
    </source>
</reference>
<keyword evidence="4" id="KW-0732">Signal</keyword>
<dbReference type="InterPro" id="IPR041127">
    <property type="entry name" value="PET_hydrolase/cutinase-like"/>
</dbReference>
<feature type="domain" description="PET hydrolase/cutinase-like" evidence="5">
    <location>
        <begin position="112"/>
        <end position="236"/>
    </location>
</feature>
<dbReference type="Pfam" id="PF03403">
    <property type="entry name" value="PAF-AH_p_II"/>
    <property type="match status" value="1"/>
</dbReference>
<dbReference type="GO" id="GO:0016042">
    <property type="term" value="P:lipid catabolic process"/>
    <property type="evidence" value="ECO:0007669"/>
    <property type="project" value="UniProtKB-KW"/>
</dbReference>
<dbReference type="PANTHER" id="PTHR10272">
    <property type="entry name" value="PLATELET-ACTIVATING FACTOR ACETYLHYDROLASE"/>
    <property type="match status" value="1"/>
</dbReference>
<dbReference type="Pfam" id="PF12740">
    <property type="entry name" value="PETase"/>
    <property type="match status" value="1"/>
</dbReference>
<dbReference type="InterPro" id="IPR029058">
    <property type="entry name" value="AB_hydrolase_fold"/>
</dbReference>
<keyword evidence="2" id="KW-0442">Lipid degradation</keyword>
<evidence type="ECO:0000256" key="4">
    <source>
        <dbReference type="SAM" id="SignalP"/>
    </source>
</evidence>
<keyword evidence="3" id="KW-0443">Lipid metabolism</keyword>
<dbReference type="AlphaFoldDB" id="A0A6I8LFM8"/>
<evidence type="ECO:0000313" key="6">
    <source>
        <dbReference type="EMBL" id="VVJ16234.1"/>
    </source>
</evidence>
<dbReference type="SUPFAM" id="SSF53474">
    <property type="entry name" value="alpha/beta-Hydrolases"/>
    <property type="match status" value="2"/>
</dbReference>
<keyword evidence="7" id="KW-1185">Reference proteome</keyword>
<keyword evidence="1" id="KW-0378">Hydrolase</keyword>
<feature type="chain" id="PRO_5039080397" evidence="4">
    <location>
        <begin position="23"/>
        <end position="700"/>
    </location>
</feature>
<gene>
    <name evidence="6" type="ORF">AA23TX_01255</name>
</gene>
<evidence type="ECO:0000256" key="3">
    <source>
        <dbReference type="ARBA" id="ARBA00023098"/>
    </source>
</evidence>
<proteinExistence type="predicted"/>
<protein>
    <submittedName>
        <fullName evidence="6">Lipase (Secreted protein)</fullName>
    </submittedName>
</protein>
<sequence>MVTALTLALPVPASASPALSLAAPTGDRPVGITSLYLKDTSRPDPWVATVPYRELMVSLFYPAVSAQGMKKQFMTETEAQAVFDEAGITGIPASVMTAVRTDAAVDARPAGHHLPLIVLSPGFKRPRAELTSLAEDLASHGTAVVVVDHTYENVATTFPDGRVTGCAACGNYDEAFWKKLERGRAADVSFVLDSLTHSRWASLIDASRIGMAGHSVGGASALDAMVTDPRIKAGIDIDGTTDDPLLAPGLDRPFLFLGRANTYTPGTGVESGSWQRDWAQLTGWKRWLVVAGVAHPSFTDIGLVGEQLGLDFGATTPAARGQAVTAAYVRAFFEEHLEGRAQPLLDRPSSRYPEVSFAMTSTPYLPAPTGDRPVGSTQVYLKDTSRPDPWVPSMPYRELMVSLFYPAASPHGPKTRYVTAAESAALLSGSGLDVPPDLLTRLVTTSVADARPAGSRLPLVVLSPGYTKPRATLSALAEDLASHGYAVALVGHTYENTGTSFPDGRFAGCASCEVPHDAAFSEKLQRGRAADVSFVLDSLTHSKKWAPLIDASRIGMAGHSAGGASTLPTMVADARVRAGMDIDGTTAVPLTPPGLARPFMFVSHQLAATACAPNVPWERDWAQLTGWRRWIEVAGTQHASFTDVGLVGEELGVDIGATTTAVRTQEIIRTYVNAFFDRHLRGEARPVLDEPGYPEVSFCR</sequence>
<dbReference type="GO" id="GO:0003847">
    <property type="term" value="F:1-alkyl-2-acetylglycerophosphocholine esterase activity"/>
    <property type="evidence" value="ECO:0007669"/>
    <property type="project" value="TreeGrafter"/>
</dbReference>
<dbReference type="PANTHER" id="PTHR10272:SF0">
    <property type="entry name" value="PLATELET-ACTIVATING FACTOR ACETYLHYDROLASE"/>
    <property type="match status" value="1"/>
</dbReference>
<evidence type="ECO:0000259" key="5">
    <source>
        <dbReference type="Pfam" id="PF12740"/>
    </source>
</evidence>
<evidence type="ECO:0000313" key="7">
    <source>
        <dbReference type="Proteomes" id="UP000399805"/>
    </source>
</evidence>
<evidence type="ECO:0000256" key="1">
    <source>
        <dbReference type="ARBA" id="ARBA00022801"/>
    </source>
</evidence>
<dbReference type="EMBL" id="CABVGP010000001">
    <property type="protein sequence ID" value="VVJ16234.1"/>
    <property type="molecule type" value="Genomic_DNA"/>
</dbReference>
<name>A0A6I8LFM8_9PSEU</name>
<dbReference type="Proteomes" id="UP000399805">
    <property type="component" value="Unassembled WGS sequence"/>
</dbReference>